<dbReference type="Proteomes" id="UP000704611">
    <property type="component" value="Unassembled WGS sequence"/>
</dbReference>
<keyword evidence="2" id="KW-0238">DNA-binding</keyword>
<dbReference type="EMBL" id="JAHRID010000001">
    <property type="protein sequence ID" value="MBV2128144.1"/>
    <property type="molecule type" value="Genomic_DNA"/>
</dbReference>
<comment type="caution">
    <text evidence="2">The sequence shown here is derived from an EMBL/GenBank/DDBJ whole genome shotgun (WGS) entry which is preliminary data.</text>
</comment>
<feature type="domain" description="Arc-like DNA binding" evidence="1">
    <location>
        <begin position="2"/>
        <end position="44"/>
    </location>
</feature>
<dbReference type="Pfam" id="PF03869">
    <property type="entry name" value="Arc"/>
    <property type="match status" value="1"/>
</dbReference>
<evidence type="ECO:0000313" key="2">
    <source>
        <dbReference type="EMBL" id="MBV2128144.1"/>
    </source>
</evidence>
<reference evidence="2 3" key="1">
    <citation type="submission" date="2021-06" db="EMBL/GenBank/DDBJ databases">
        <title>Rheinheimera indica sp. nov., isolated from deep-sea sediment.</title>
        <authorList>
            <person name="Wang Z."/>
            <person name="Zhang X.-Y."/>
        </authorList>
    </citation>
    <scope>NUCLEOTIDE SEQUENCE [LARGE SCALE GENOMIC DNA]</scope>
    <source>
        <strain evidence="2 3">SM2107</strain>
    </source>
</reference>
<sequence>MSREDPKINIRVPLWLKDKLHQSAGASGRSVNSEIALRLQASFMGDVGMEILPSAEFAEFLSNQARVNDFNSAVMTIIEDSIAPALKKAIFRGEREFSVDIDPMVQHFYKNFEFAPIDLVNEVIDTLRKAGYSAEADSTEIIGKF</sequence>
<name>A0ABS6MH75_9GAMM</name>
<proteinExistence type="predicted"/>
<evidence type="ECO:0000313" key="3">
    <source>
        <dbReference type="Proteomes" id="UP000704611"/>
    </source>
</evidence>
<gene>
    <name evidence="2" type="ORF">KQY15_03420</name>
</gene>
<protein>
    <submittedName>
        <fullName evidence="2">Arc family DNA-binding protein</fullName>
    </submittedName>
</protein>
<dbReference type="RefSeq" id="WP_217667193.1">
    <property type="nucleotide sequence ID" value="NZ_JAHRID010000001.1"/>
</dbReference>
<evidence type="ECO:0000259" key="1">
    <source>
        <dbReference type="Pfam" id="PF03869"/>
    </source>
</evidence>
<keyword evidence="3" id="KW-1185">Reference proteome</keyword>
<accession>A0ABS6MH75</accession>
<organism evidence="2 3">
    <name type="scientific">Arsukibacterium indicum</name>
    <dbReference type="NCBI Taxonomy" id="2848612"/>
    <lineage>
        <taxon>Bacteria</taxon>
        <taxon>Pseudomonadati</taxon>
        <taxon>Pseudomonadota</taxon>
        <taxon>Gammaproteobacteria</taxon>
        <taxon>Chromatiales</taxon>
        <taxon>Chromatiaceae</taxon>
        <taxon>Arsukibacterium</taxon>
    </lineage>
</organism>
<dbReference type="GO" id="GO:0003677">
    <property type="term" value="F:DNA binding"/>
    <property type="evidence" value="ECO:0007669"/>
    <property type="project" value="UniProtKB-KW"/>
</dbReference>
<dbReference type="InterPro" id="IPR005569">
    <property type="entry name" value="Arc_DNA-bd_dom"/>
</dbReference>